<reference evidence="2 3" key="1">
    <citation type="submission" date="2021-11" db="EMBL/GenBank/DDBJ databases">
        <title>Whole genome of Geoglobus acetivorans.</title>
        <authorList>
            <person name="Liu D."/>
        </authorList>
    </citation>
    <scope>NUCLEOTIDE SEQUENCE [LARGE SCALE GENOMIC DNA]</scope>
    <source>
        <strain evidence="2 3">SBH6</strain>
    </source>
</reference>
<organism evidence="2 3">
    <name type="scientific">Geoglobus acetivorans</name>
    <dbReference type="NCBI Taxonomy" id="565033"/>
    <lineage>
        <taxon>Archaea</taxon>
        <taxon>Methanobacteriati</taxon>
        <taxon>Methanobacteriota</taxon>
        <taxon>Archaeoglobi</taxon>
        <taxon>Archaeoglobales</taxon>
        <taxon>Archaeoglobaceae</taxon>
        <taxon>Geoglobus</taxon>
    </lineage>
</organism>
<evidence type="ECO:0000259" key="1">
    <source>
        <dbReference type="Pfam" id="PF01402"/>
    </source>
</evidence>
<keyword evidence="3" id="KW-1185">Reference proteome</keyword>
<dbReference type="Gene3D" id="1.10.1220.10">
    <property type="entry name" value="Met repressor-like"/>
    <property type="match status" value="1"/>
</dbReference>
<gene>
    <name evidence="2" type="ORF">LPQ35_06735</name>
</gene>
<evidence type="ECO:0000313" key="2">
    <source>
        <dbReference type="EMBL" id="XAT62950.1"/>
    </source>
</evidence>
<sequence length="283" mass="31233">MKVVNLRLDENIVDRLDEISSKLLISRSELIRQAITIYLSLIENIGFYFKPSLLAPKLDVYAERNAISVDLGNNVSLAVFSVAYGGIGRKEGDWLKVDVEKVAEIMAYQIEVESLCRFSKPLAILLFSGNELEYALEFYRSFRKKFRERVVLTDSEDFAETVQSFFGAAVIALRDMSVKNVPERGDKIFLYGEIMSGEELVDGELPDTALFKKLAELVSEGRANSIFPVKGDGVREACLYAASIAGGKLSIDDVADRGCPATAVIVTAKQMPLNGGLEIGEIL</sequence>
<dbReference type="GeneID" id="90449368"/>
<name>A0ABZ3H003_GEOAI</name>
<dbReference type="RefSeq" id="WP_193808113.1">
    <property type="nucleotide sequence ID" value="NZ_CP087714.1"/>
</dbReference>
<proteinExistence type="predicted"/>
<dbReference type="Pfam" id="PF01402">
    <property type="entry name" value="RHH_1"/>
    <property type="match status" value="1"/>
</dbReference>
<dbReference type="CDD" id="cd21631">
    <property type="entry name" value="RHH_CopG_NikR-like"/>
    <property type="match status" value="1"/>
</dbReference>
<protein>
    <submittedName>
        <fullName evidence="2">Ribbon-helix-helix domain-containing protein</fullName>
    </submittedName>
</protein>
<accession>A0ABZ3H003</accession>
<dbReference type="InterPro" id="IPR013321">
    <property type="entry name" value="Arc_rbn_hlx_hlx"/>
</dbReference>
<dbReference type="SUPFAM" id="SSF47598">
    <property type="entry name" value="Ribbon-helix-helix"/>
    <property type="match status" value="1"/>
</dbReference>
<dbReference type="InterPro" id="IPR010985">
    <property type="entry name" value="Ribbon_hlx_hlx"/>
</dbReference>
<feature type="domain" description="Ribbon-helix-helix protein CopG" evidence="1">
    <location>
        <begin position="2"/>
        <end position="38"/>
    </location>
</feature>
<dbReference type="InterPro" id="IPR002145">
    <property type="entry name" value="CopG"/>
</dbReference>
<dbReference type="EMBL" id="CP087714">
    <property type="protein sequence ID" value="XAT62950.1"/>
    <property type="molecule type" value="Genomic_DNA"/>
</dbReference>
<evidence type="ECO:0000313" key="3">
    <source>
        <dbReference type="Proteomes" id="UP001492541"/>
    </source>
</evidence>
<dbReference type="Proteomes" id="UP001492541">
    <property type="component" value="Chromosome"/>
</dbReference>